<dbReference type="InterPro" id="IPR007922">
    <property type="entry name" value="DciA-like"/>
</dbReference>
<accession>A0ABP8GS60</accession>
<keyword evidence="2" id="KW-1185">Reference proteome</keyword>
<gene>
    <name evidence="1" type="ORF">GCM10023165_01540</name>
</gene>
<dbReference type="Proteomes" id="UP001500975">
    <property type="component" value="Unassembled WGS sequence"/>
</dbReference>
<evidence type="ECO:0000313" key="2">
    <source>
        <dbReference type="Proteomes" id="UP001500975"/>
    </source>
</evidence>
<sequence>MNRRSHPVSLQQAAEDSPTLAGLMARARDSQERLQAIRDLIPPEMRAAVQAGPVEEGNWCLLVQGSAAAAKLRQLLPALQARLKSRGWAETALRLKVLTRR</sequence>
<proteinExistence type="predicted"/>
<evidence type="ECO:0000313" key="1">
    <source>
        <dbReference type="EMBL" id="GAA4328905.1"/>
    </source>
</evidence>
<name>A0ABP8GS60_9BURK</name>
<dbReference type="EMBL" id="BAABGJ010000001">
    <property type="protein sequence ID" value="GAA4328905.1"/>
    <property type="molecule type" value="Genomic_DNA"/>
</dbReference>
<dbReference type="RefSeq" id="WP_345535233.1">
    <property type="nucleotide sequence ID" value="NZ_BAABGJ010000001.1"/>
</dbReference>
<organism evidence="1 2">
    <name type="scientific">Variovorax defluvii</name>
    <dbReference type="NCBI Taxonomy" id="913761"/>
    <lineage>
        <taxon>Bacteria</taxon>
        <taxon>Pseudomonadati</taxon>
        <taxon>Pseudomonadota</taxon>
        <taxon>Betaproteobacteria</taxon>
        <taxon>Burkholderiales</taxon>
        <taxon>Comamonadaceae</taxon>
        <taxon>Variovorax</taxon>
    </lineage>
</organism>
<comment type="caution">
    <text evidence="1">The sequence shown here is derived from an EMBL/GenBank/DDBJ whole genome shotgun (WGS) entry which is preliminary data.</text>
</comment>
<dbReference type="Pfam" id="PF05258">
    <property type="entry name" value="DciA"/>
    <property type="match status" value="1"/>
</dbReference>
<evidence type="ECO:0008006" key="3">
    <source>
        <dbReference type="Google" id="ProtNLM"/>
    </source>
</evidence>
<protein>
    <recommendedName>
        <fullName evidence="3">DUF721 domain-containing protein</fullName>
    </recommendedName>
</protein>
<reference evidence="2" key="1">
    <citation type="journal article" date="2019" name="Int. J. Syst. Evol. Microbiol.">
        <title>The Global Catalogue of Microorganisms (GCM) 10K type strain sequencing project: providing services to taxonomists for standard genome sequencing and annotation.</title>
        <authorList>
            <consortium name="The Broad Institute Genomics Platform"/>
            <consortium name="The Broad Institute Genome Sequencing Center for Infectious Disease"/>
            <person name="Wu L."/>
            <person name="Ma J."/>
        </authorList>
    </citation>
    <scope>NUCLEOTIDE SEQUENCE [LARGE SCALE GENOMIC DNA]</scope>
    <source>
        <strain evidence="2">JCM 17804</strain>
    </source>
</reference>